<keyword evidence="1 3" id="KW-0378">Hydrolase</keyword>
<proteinExistence type="predicted"/>
<dbReference type="EMBL" id="JAOQIO010000077">
    <property type="protein sequence ID" value="MCU6794159.1"/>
    <property type="molecule type" value="Genomic_DNA"/>
</dbReference>
<dbReference type="SMART" id="SM00047">
    <property type="entry name" value="LYZ2"/>
    <property type="match status" value="1"/>
</dbReference>
<feature type="domain" description="Mannosyl-glycoprotein endo-beta-N-acetylglucosamidase-like" evidence="2">
    <location>
        <begin position="2"/>
        <end position="146"/>
    </location>
</feature>
<dbReference type="GO" id="GO:0016787">
    <property type="term" value="F:hydrolase activity"/>
    <property type="evidence" value="ECO:0007669"/>
    <property type="project" value="UniProtKB-KW"/>
</dbReference>
<evidence type="ECO:0000313" key="3">
    <source>
        <dbReference type="EMBL" id="MCU6794159.1"/>
    </source>
</evidence>
<dbReference type="RefSeq" id="WP_262685357.1">
    <property type="nucleotide sequence ID" value="NZ_JAOQIO010000077.1"/>
</dbReference>
<gene>
    <name evidence="3" type="ORF">OB236_18810</name>
</gene>
<dbReference type="InterPro" id="IPR051056">
    <property type="entry name" value="Glycosyl_Hydrolase_73"/>
</dbReference>
<reference evidence="3 4" key="1">
    <citation type="submission" date="2022-09" db="EMBL/GenBank/DDBJ databases">
        <authorList>
            <person name="Han X.L."/>
            <person name="Wang Q."/>
            <person name="Lu T."/>
        </authorList>
    </citation>
    <scope>NUCLEOTIDE SEQUENCE [LARGE SCALE GENOMIC DNA]</scope>
    <source>
        <strain evidence="3 4">WQ 127069</strain>
    </source>
</reference>
<evidence type="ECO:0000313" key="4">
    <source>
        <dbReference type="Proteomes" id="UP001652445"/>
    </source>
</evidence>
<evidence type="ECO:0000259" key="2">
    <source>
        <dbReference type="SMART" id="SM00047"/>
    </source>
</evidence>
<dbReference type="PANTHER" id="PTHR33308:SF9">
    <property type="entry name" value="PEPTIDOGLYCAN HYDROLASE FLGJ"/>
    <property type="match status" value="1"/>
</dbReference>
<comment type="caution">
    <text evidence="3">The sequence shown here is derived from an EMBL/GenBank/DDBJ whole genome shotgun (WGS) entry which is preliminary data.</text>
</comment>
<sequence>MNPQDFIDKLAPWAVEEMKRTGILASITLAQGALESGWGVAAPGNNVFGIKGSGQLQETQEFINGHWLNVTDGFRVYDDWIGSVWDHSQFLIENGRYARAGFFDRCADKDYEGAAQALQTAGYATDPSYAAKLIAIINKWGLNNWDLSCDTESEVEPYMLVPNDANKIIAFLKAAYEAVDDPGSRQECHRLANELRKASGQPEE</sequence>
<dbReference type="PANTHER" id="PTHR33308">
    <property type="entry name" value="PEPTIDOGLYCAN HYDROLASE FLGJ"/>
    <property type="match status" value="1"/>
</dbReference>
<protein>
    <submittedName>
        <fullName evidence="3">Glycoside hydrolase family 73 protein</fullName>
    </submittedName>
</protein>
<name>A0ABT2UHQ2_9BACL</name>
<dbReference type="Proteomes" id="UP001652445">
    <property type="component" value="Unassembled WGS sequence"/>
</dbReference>
<dbReference type="InterPro" id="IPR002901">
    <property type="entry name" value="MGlyc_endo_b_GlcNAc-like_dom"/>
</dbReference>
<accession>A0ABT2UHQ2</accession>
<keyword evidence="4" id="KW-1185">Reference proteome</keyword>
<organism evidence="3 4">
    <name type="scientific">Paenibacillus baimaensis</name>
    <dbReference type="NCBI Taxonomy" id="2982185"/>
    <lineage>
        <taxon>Bacteria</taxon>
        <taxon>Bacillati</taxon>
        <taxon>Bacillota</taxon>
        <taxon>Bacilli</taxon>
        <taxon>Bacillales</taxon>
        <taxon>Paenibacillaceae</taxon>
        <taxon>Paenibacillus</taxon>
    </lineage>
</organism>
<evidence type="ECO:0000256" key="1">
    <source>
        <dbReference type="ARBA" id="ARBA00022801"/>
    </source>
</evidence>
<dbReference type="Gene3D" id="1.10.530.10">
    <property type="match status" value="1"/>
</dbReference>
<dbReference type="Pfam" id="PF01832">
    <property type="entry name" value="Glucosaminidase"/>
    <property type="match status" value="1"/>
</dbReference>